<protein>
    <submittedName>
        <fullName evidence="2">Uncharacterized protein</fullName>
    </submittedName>
</protein>
<dbReference type="Proteomes" id="UP001430953">
    <property type="component" value="Unassembled WGS sequence"/>
</dbReference>
<accession>A0AAW2H143</accession>
<sequence>MHADVTLFIHMSAGIVSASTLAAIVVYMYVRLLRFASSSMQNTSEHRINANAFAEKPCIEKGQSGIYPSRLINKGHLRVSDRGIIDTSLNKLACLATPEKKLINEN</sequence>
<reference evidence="2 3" key="1">
    <citation type="submission" date="2023-03" db="EMBL/GenBank/DDBJ databases">
        <title>High recombination rates correlate with genetic variation in Cardiocondyla obscurior ants.</title>
        <authorList>
            <person name="Errbii M."/>
        </authorList>
    </citation>
    <scope>NUCLEOTIDE SEQUENCE [LARGE SCALE GENOMIC DNA]</scope>
    <source>
        <strain evidence="2">Alpha-2009</strain>
        <tissue evidence="2">Whole body</tissue>
    </source>
</reference>
<keyword evidence="1" id="KW-0472">Membrane</keyword>
<feature type="transmembrane region" description="Helical" evidence="1">
    <location>
        <begin position="6"/>
        <end position="30"/>
    </location>
</feature>
<keyword evidence="3" id="KW-1185">Reference proteome</keyword>
<dbReference type="AlphaFoldDB" id="A0AAW2H143"/>
<gene>
    <name evidence="2" type="ORF">PUN28_000799</name>
</gene>
<keyword evidence="1" id="KW-0812">Transmembrane</keyword>
<comment type="caution">
    <text evidence="2">The sequence shown here is derived from an EMBL/GenBank/DDBJ whole genome shotgun (WGS) entry which is preliminary data.</text>
</comment>
<evidence type="ECO:0000313" key="2">
    <source>
        <dbReference type="EMBL" id="KAL0133262.1"/>
    </source>
</evidence>
<dbReference type="EMBL" id="JADYXP020000001">
    <property type="protein sequence ID" value="KAL0133262.1"/>
    <property type="molecule type" value="Genomic_DNA"/>
</dbReference>
<evidence type="ECO:0000256" key="1">
    <source>
        <dbReference type="SAM" id="Phobius"/>
    </source>
</evidence>
<organism evidence="2 3">
    <name type="scientific">Cardiocondyla obscurior</name>
    <dbReference type="NCBI Taxonomy" id="286306"/>
    <lineage>
        <taxon>Eukaryota</taxon>
        <taxon>Metazoa</taxon>
        <taxon>Ecdysozoa</taxon>
        <taxon>Arthropoda</taxon>
        <taxon>Hexapoda</taxon>
        <taxon>Insecta</taxon>
        <taxon>Pterygota</taxon>
        <taxon>Neoptera</taxon>
        <taxon>Endopterygota</taxon>
        <taxon>Hymenoptera</taxon>
        <taxon>Apocrita</taxon>
        <taxon>Aculeata</taxon>
        <taxon>Formicoidea</taxon>
        <taxon>Formicidae</taxon>
        <taxon>Myrmicinae</taxon>
        <taxon>Cardiocondyla</taxon>
    </lineage>
</organism>
<evidence type="ECO:0000313" key="3">
    <source>
        <dbReference type="Proteomes" id="UP001430953"/>
    </source>
</evidence>
<keyword evidence="1" id="KW-1133">Transmembrane helix</keyword>
<proteinExistence type="predicted"/>
<name>A0AAW2H143_9HYME</name>